<proteinExistence type="inferred from homology"/>
<keyword evidence="3" id="KW-0119">Carbohydrate metabolism</keyword>
<comment type="caution">
    <text evidence="4">The sequence shown here is derived from an EMBL/GenBank/DDBJ whole genome shotgun (WGS) entry which is preliminary data.</text>
</comment>
<dbReference type="InterPro" id="IPR043129">
    <property type="entry name" value="ATPase_NBD"/>
</dbReference>
<dbReference type="Gene3D" id="1.10.10.10">
    <property type="entry name" value="Winged helix-like DNA-binding domain superfamily/Winged helix DNA-binding domain"/>
    <property type="match status" value="1"/>
</dbReference>
<dbReference type="InterPro" id="IPR000600">
    <property type="entry name" value="ROK"/>
</dbReference>
<dbReference type="Gene3D" id="3.30.420.40">
    <property type="match status" value="2"/>
</dbReference>
<comment type="function">
    <text evidence="1">Transcriptional repressor of xylose-utilizing enzymes.</text>
</comment>
<dbReference type="RefSeq" id="WP_191141508.1">
    <property type="nucleotide sequence ID" value="NZ_JACXAH010000003.1"/>
</dbReference>
<gene>
    <name evidence="4" type="ORF">IC620_03240</name>
</gene>
<dbReference type="Proteomes" id="UP000661691">
    <property type="component" value="Unassembled WGS sequence"/>
</dbReference>
<sequence>MKTGSFQWMKSLNKSTILNMIRLHGPISRAEIAKITKLTPPTVTNIVNELLDDHLVVESDLGTSTGGRKPIMLEVNNRHFSVIGIYIRERGIDVAVANLDGTINHKLELEISEHPTKEEFLKELTNAVSLALEKSKADEKPTLGVGIGIQGQVNPLKGEAKWVPNLKLENIPIKTHLESRFHIPIEVDHDVRAIALAENWFGQGRDLNNFICVKVGTRIGAGIMLNQELYYGAHYSAGEIEHTPIDLDGPACSCGKRGCLAAFVGAPGIVRRAKQALADGESSTLHQSVQKQSGADLTSKDVYTAAMEGDVLAIRLLGEAGQYLGMEITNLIHVLDPDCVILHGGVSRAEPLQEAVHAYLLAHVSSQVSIVQTKLGKVAPVMGAFTLALKKIFDPHIDEIDHSTLRKGEQW</sequence>
<dbReference type="Pfam" id="PF13412">
    <property type="entry name" value="HTH_24"/>
    <property type="match status" value="1"/>
</dbReference>
<dbReference type="SUPFAM" id="SSF46785">
    <property type="entry name" value="Winged helix' DNA-binding domain"/>
    <property type="match status" value="1"/>
</dbReference>
<evidence type="ECO:0000313" key="4">
    <source>
        <dbReference type="EMBL" id="MBD1371367.1"/>
    </source>
</evidence>
<organism evidence="4 5">
    <name type="scientific">Polycladospora coralii</name>
    <dbReference type="NCBI Taxonomy" id="2771432"/>
    <lineage>
        <taxon>Bacteria</taxon>
        <taxon>Bacillati</taxon>
        <taxon>Bacillota</taxon>
        <taxon>Bacilli</taxon>
        <taxon>Bacillales</taxon>
        <taxon>Thermoactinomycetaceae</taxon>
        <taxon>Polycladospora</taxon>
    </lineage>
</organism>
<evidence type="ECO:0000256" key="3">
    <source>
        <dbReference type="ARBA" id="ARBA00022629"/>
    </source>
</evidence>
<dbReference type="GO" id="GO:0042732">
    <property type="term" value="P:D-xylose metabolic process"/>
    <property type="evidence" value="ECO:0007669"/>
    <property type="project" value="UniProtKB-KW"/>
</dbReference>
<dbReference type="InterPro" id="IPR036388">
    <property type="entry name" value="WH-like_DNA-bd_sf"/>
</dbReference>
<protein>
    <submittedName>
        <fullName evidence="4">ROK family transcriptional regulator</fullName>
    </submittedName>
</protein>
<reference evidence="4" key="1">
    <citation type="submission" date="2020-09" db="EMBL/GenBank/DDBJ databases">
        <title>A novel bacterium of genus Hazenella, isolated from South China Sea.</title>
        <authorList>
            <person name="Huang H."/>
            <person name="Mo K."/>
            <person name="Hu Y."/>
        </authorList>
    </citation>
    <scope>NUCLEOTIDE SEQUENCE</scope>
    <source>
        <strain evidence="4">IB182357</strain>
    </source>
</reference>
<evidence type="ECO:0000256" key="2">
    <source>
        <dbReference type="ARBA" id="ARBA00006479"/>
    </source>
</evidence>
<keyword evidence="3" id="KW-0859">Xylose metabolism</keyword>
<name>A0A926N8M5_9BACL</name>
<dbReference type="AlphaFoldDB" id="A0A926N8M5"/>
<dbReference type="EMBL" id="JACXAH010000003">
    <property type="protein sequence ID" value="MBD1371367.1"/>
    <property type="molecule type" value="Genomic_DNA"/>
</dbReference>
<evidence type="ECO:0000256" key="1">
    <source>
        <dbReference type="ARBA" id="ARBA00002486"/>
    </source>
</evidence>
<dbReference type="PANTHER" id="PTHR18964:SF149">
    <property type="entry name" value="BIFUNCTIONAL UDP-N-ACETYLGLUCOSAMINE 2-EPIMERASE_N-ACETYLMANNOSAMINE KINASE"/>
    <property type="match status" value="1"/>
</dbReference>
<keyword evidence="5" id="KW-1185">Reference proteome</keyword>
<accession>A0A926N8M5</accession>
<dbReference type="InterPro" id="IPR036390">
    <property type="entry name" value="WH_DNA-bd_sf"/>
</dbReference>
<evidence type="ECO:0000313" key="5">
    <source>
        <dbReference type="Proteomes" id="UP000661691"/>
    </source>
</evidence>
<dbReference type="SUPFAM" id="SSF53067">
    <property type="entry name" value="Actin-like ATPase domain"/>
    <property type="match status" value="1"/>
</dbReference>
<dbReference type="PANTHER" id="PTHR18964">
    <property type="entry name" value="ROK (REPRESSOR, ORF, KINASE) FAMILY"/>
    <property type="match status" value="1"/>
</dbReference>
<dbReference type="Pfam" id="PF00480">
    <property type="entry name" value="ROK"/>
    <property type="match status" value="1"/>
</dbReference>
<comment type="similarity">
    <text evidence="2">Belongs to the ROK (NagC/XylR) family.</text>
</comment>